<dbReference type="CDD" id="cd07079">
    <property type="entry name" value="ALDH_F18-19_ProA-GPR"/>
    <property type="match status" value="1"/>
</dbReference>
<reference evidence="9 10" key="1">
    <citation type="submission" date="2017-08" db="EMBL/GenBank/DDBJ databases">
        <title>Complete Genome Sequence of Bacillus kochii Oregon-R-modENCODE STRAIN BDGP4, isolated from Drosophila melanogaster gut.</title>
        <authorList>
            <person name="Wan K.H."/>
            <person name="Yu C."/>
            <person name="Park S."/>
            <person name="Hammonds A.S."/>
            <person name="Booth B.W."/>
            <person name="Celniker S.E."/>
        </authorList>
    </citation>
    <scope>NUCLEOTIDE SEQUENCE [LARGE SCALE GENOMIC DNA]</scope>
    <source>
        <strain evidence="9 10">BDGP4</strain>
    </source>
</reference>
<dbReference type="PROSITE" id="PS01223">
    <property type="entry name" value="PROA"/>
    <property type="match status" value="1"/>
</dbReference>
<dbReference type="PANTHER" id="PTHR11063">
    <property type="entry name" value="GLUTAMATE SEMIALDEHYDE DEHYDROGENASE"/>
    <property type="match status" value="1"/>
</dbReference>
<dbReference type="AlphaFoldDB" id="A0A248TNS3"/>
<dbReference type="EMBL" id="CP022983">
    <property type="protein sequence ID" value="ASV69785.1"/>
    <property type="molecule type" value="Genomic_DNA"/>
</dbReference>
<dbReference type="KEGG" id="bko:CKF48_22240"/>
<dbReference type="NCBIfam" id="NF001221">
    <property type="entry name" value="PRK00197.1"/>
    <property type="match status" value="1"/>
</dbReference>
<dbReference type="UniPathway" id="UPA00098">
    <property type="reaction ID" value="UER00360"/>
</dbReference>
<dbReference type="InterPro" id="IPR016162">
    <property type="entry name" value="Ald_DH_N"/>
</dbReference>
<comment type="catalytic activity">
    <reaction evidence="6 7">
        <text>L-glutamate 5-semialdehyde + phosphate + NADP(+) = L-glutamyl 5-phosphate + NADPH + H(+)</text>
        <dbReference type="Rhea" id="RHEA:19541"/>
        <dbReference type="ChEBI" id="CHEBI:15378"/>
        <dbReference type="ChEBI" id="CHEBI:43474"/>
        <dbReference type="ChEBI" id="CHEBI:57783"/>
        <dbReference type="ChEBI" id="CHEBI:58066"/>
        <dbReference type="ChEBI" id="CHEBI:58274"/>
        <dbReference type="ChEBI" id="CHEBI:58349"/>
        <dbReference type="EC" id="1.2.1.41"/>
    </reaction>
</comment>
<dbReference type="OrthoDB" id="9809970at2"/>
<evidence type="ECO:0000313" key="9">
    <source>
        <dbReference type="EMBL" id="ASV69785.1"/>
    </source>
</evidence>
<evidence type="ECO:0000259" key="8">
    <source>
        <dbReference type="Pfam" id="PF00171"/>
    </source>
</evidence>
<evidence type="ECO:0000256" key="7">
    <source>
        <dbReference type="HAMAP-Rule" id="MF_00412"/>
    </source>
</evidence>
<dbReference type="FunFam" id="3.40.309.10:FF:000006">
    <property type="entry name" value="Gamma-glutamyl phosphate reductase"/>
    <property type="match status" value="1"/>
</dbReference>
<evidence type="ECO:0000256" key="6">
    <source>
        <dbReference type="ARBA" id="ARBA00049024"/>
    </source>
</evidence>
<dbReference type="Gene3D" id="3.40.605.10">
    <property type="entry name" value="Aldehyde Dehydrogenase, Chain A, domain 1"/>
    <property type="match status" value="1"/>
</dbReference>
<dbReference type="InterPro" id="IPR016163">
    <property type="entry name" value="Ald_DH_C"/>
</dbReference>
<dbReference type="InterPro" id="IPR015590">
    <property type="entry name" value="Aldehyde_DH_dom"/>
</dbReference>
<evidence type="ECO:0000313" key="10">
    <source>
        <dbReference type="Proteomes" id="UP000215137"/>
    </source>
</evidence>
<evidence type="ECO:0000256" key="5">
    <source>
        <dbReference type="ARBA" id="ARBA00023002"/>
    </source>
</evidence>
<protein>
    <recommendedName>
        <fullName evidence="7">Gamma-glutamyl phosphate reductase</fullName>
        <shortName evidence="7">GPR</shortName>
        <ecNumber evidence="7">1.2.1.41</ecNumber>
    </recommendedName>
    <alternativeName>
        <fullName evidence="7">Glutamate-5-semialdehyde dehydrogenase</fullName>
    </alternativeName>
    <alternativeName>
        <fullName evidence="7">Glutamyl-gamma-semialdehyde dehydrogenase</fullName>
        <shortName evidence="7">GSA dehydrogenase</shortName>
    </alternativeName>
</protein>
<dbReference type="InterPro" id="IPR012134">
    <property type="entry name" value="Glu-5-SA_DH"/>
</dbReference>
<keyword evidence="10" id="KW-1185">Reference proteome</keyword>
<comment type="subcellular location">
    <subcellularLocation>
        <location evidence="7">Cytoplasm</location>
    </subcellularLocation>
</comment>
<dbReference type="GO" id="GO:0050661">
    <property type="term" value="F:NADP binding"/>
    <property type="evidence" value="ECO:0007669"/>
    <property type="project" value="InterPro"/>
</dbReference>
<sequence length="415" mass="46053">MTSEVYEKGKLAKKASYRLNGATTAEKNQALKAIANQLIEDQEEIRLANEKDIRMARGHMSDSMIDRLMLDESRIKAMAQAVTDIAQLDDPIDRVLQTIKKENGLLIQQKSVPLGVIGMIYEARPNVTIDAASLALKTNNCVILRGSKTALHSNRALVQTVHRALQSTELPIDSVLLIEDTSREAAKELFHLHTFLDVLIPRGGKGLIDTVVREASVPVIETGAGNCHMYIDEFAELEMAKKVVLNAKKQRPSVCNSIESLLIHTHWLEKYGGEFLAYMENEGIEMVGDQYVKAILPHIELATTEDFHSEFLCLKMSVKTVASVEDAITHIRQYGTKHSEAIITENNSRAATFMNHVDAAAVYHNASTRFTDGFEFGFGAEIGISTQKMHVRGPMGLKALTSSKYFIEGNGQIRE</sequence>
<dbReference type="PANTHER" id="PTHR11063:SF8">
    <property type="entry name" value="DELTA-1-PYRROLINE-5-CARBOXYLATE SYNTHASE"/>
    <property type="match status" value="1"/>
</dbReference>
<dbReference type="GO" id="GO:0004350">
    <property type="term" value="F:glutamate-5-semialdehyde dehydrogenase activity"/>
    <property type="evidence" value="ECO:0007669"/>
    <property type="project" value="UniProtKB-UniRule"/>
</dbReference>
<dbReference type="PIRSF" id="PIRSF000151">
    <property type="entry name" value="GPR"/>
    <property type="match status" value="1"/>
</dbReference>
<keyword evidence="2 7" id="KW-0028">Amino-acid biosynthesis</keyword>
<accession>A0A248TNS3</accession>
<dbReference type="InterPro" id="IPR020593">
    <property type="entry name" value="G-glutamylP_reductase_CS"/>
</dbReference>
<comment type="similarity">
    <text evidence="7">Belongs to the gamma-glutamyl phosphate reductase family.</text>
</comment>
<comment type="pathway">
    <text evidence="1 7">Amino-acid biosynthesis; L-proline biosynthesis; L-glutamate 5-semialdehyde from L-glutamate: step 2/2.</text>
</comment>
<dbReference type="InterPro" id="IPR000965">
    <property type="entry name" value="GPR_dom"/>
</dbReference>
<feature type="domain" description="Aldehyde dehydrogenase" evidence="8">
    <location>
        <begin position="10"/>
        <end position="280"/>
    </location>
</feature>
<evidence type="ECO:0000256" key="1">
    <source>
        <dbReference type="ARBA" id="ARBA00004985"/>
    </source>
</evidence>
<keyword evidence="5 7" id="KW-0560">Oxidoreductase</keyword>
<dbReference type="SUPFAM" id="SSF53720">
    <property type="entry name" value="ALDH-like"/>
    <property type="match status" value="1"/>
</dbReference>
<dbReference type="RefSeq" id="WP_095373349.1">
    <property type="nucleotide sequence ID" value="NZ_CP022983.1"/>
</dbReference>
<keyword evidence="3 7" id="KW-0641">Proline biosynthesis</keyword>
<dbReference type="EC" id="1.2.1.41" evidence="7"/>
<dbReference type="GO" id="GO:0055129">
    <property type="term" value="P:L-proline biosynthetic process"/>
    <property type="evidence" value="ECO:0007669"/>
    <property type="project" value="UniProtKB-UniRule"/>
</dbReference>
<dbReference type="InterPro" id="IPR016161">
    <property type="entry name" value="Ald_DH/histidinol_DH"/>
</dbReference>
<dbReference type="HAMAP" id="MF_00412">
    <property type="entry name" value="ProA"/>
    <property type="match status" value="1"/>
</dbReference>
<dbReference type="Pfam" id="PF00171">
    <property type="entry name" value="Aldedh"/>
    <property type="match status" value="1"/>
</dbReference>
<evidence type="ECO:0000256" key="4">
    <source>
        <dbReference type="ARBA" id="ARBA00022857"/>
    </source>
</evidence>
<keyword evidence="4 7" id="KW-0521">NADP</keyword>
<dbReference type="NCBIfam" id="TIGR00407">
    <property type="entry name" value="proA"/>
    <property type="match status" value="1"/>
</dbReference>
<gene>
    <name evidence="7" type="primary">proA</name>
    <name evidence="9" type="ORF">CKF48_22240</name>
</gene>
<organism evidence="9 10">
    <name type="scientific">Cytobacillus kochii</name>
    <dbReference type="NCBI Taxonomy" id="859143"/>
    <lineage>
        <taxon>Bacteria</taxon>
        <taxon>Bacillati</taxon>
        <taxon>Bacillota</taxon>
        <taxon>Bacilli</taxon>
        <taxon>Bacillales</taxon>
        <taxon>Bacillaceae</taxon>
        <taxon>Cytobacillus</taxon>
    </lineage>
</organism>
<dbReference type="Gene3D" id="3.40.309.10">
    <property type="entry name" value="Aldehyde Dehydrogenase, Chain A, domain 2"/>
    <property type="match status" value="1"/>
</dbReference>
<dbReference type="GO" id="GO:0005737">
    <property type="term" value="C:cytoplasm"/>
    <property type="evidence" value="ECO:0007669"/>
    <property type="project" value="UniProtKB-SubCell"/>
</dbReference>
<dbReference type="Proteomes" id="UP000215137">
    <property type="component" value="Chromosome"/>
</dbReference>
<keyword evidence="7" id="KW-0963">Cytoplasm</keyword>
<proteinExistence type="inferred from homology"/>
<comment type="function">
    <text evidence="7">Catalyzes the NADPH-dependent reduction of L-glutamate 5-phosphate into L-glutamate 5-semialdehyde and phosphate. The product spontaneously undergoes cyclization to form 1-pyrroline-5-carboxylate.</text>
</comment>
<evidence type="ECO:0000256" key="2">
    <source>
        <dbReference type="ARBA" id="ARBA00022605"/>
    </source>
</evidence>
<name>A0A248TNS3_9BACI</name>
<evidence type="ECO:0000256" key="3">
    <source>
        <dbReference type="ARBA" id="ARBA00022650"/>
    </source>
</evidence>